<reference evidence="2 3" key="1">
    <citation type="submission" date="2017-10" db="EMBL/GenBank/DDBJ databases">
        <title>Comparative genomics in systemic dimorphic fungi from Ajellomycetaceae.</title>
        <authorList>
            <person name="Munoz J.F."/>
            <person name="Mcewen J.G."/>
            <person name="Clay O.K."/>
            <person name="Cuomo C.A."/>
        </authorList>
    </citation>
    <scope>NUCLEOTIDE SEQUENCE [LARGE SCALE GENOMIC DNA]</scope>
    <source>
        <strain evidence="2 3">UAMH5409</strain>
    </source>
</reference>
<evidence type="ECO:0000256" key="1">
    <source>
        <dbReference type="SAM" id="MobiDB-lite"/>
    </source>
</evidence>
<sequence>MQESGQHDLNDPKKYPRFYLPSITNEPPPDLLPASLIPKFRHKDREFKLLNHLWNVQLADPDQRNYWNIQALHDFWRDYGPPTYEGRRYGWAEEWVQDALESLLEDLHELHRIARGMDGRTQITEDRARRILQDAGTTLEREDRISEKEVKIAIMLAEEDVGIREEERGAYEILLGRKILRDREREREKWRKQKKNQGLGAGKGKSKGAGTAKDRGIAEFEELKREWRLKGRGQEHYDEGNEADAEADRSPTHKPPPRPGKQPIPPPAYSFVDPLKTGSYTQTDKEKNGKPQSEKTEGQGQFDGADSERQVQVTCCEVENSSSDDESTPRAIKTDAEESKSELGPDSGGKSEPGSEFRSFESKPNLEEHMDLSLRSAGSDVVPPAA</sequence>
<proteinExistence type="predicted"/>
<evidence type="ECO:0000313" key="2">
    <source>
        <dbReference type="EMBL" id="PGH03236.1"/>
    </source>
</evidence>
<keyword evidence="3" id="KW-1185">Reference proteome</keyword>
<name>A0A2B7X2G5_9EURO</name>
<feature type="compositionally biased region" description="Basic and acidic residues" evidence="1">
    <location>
        <begin position="283"/>
        <end position="297"/>
    </location>
</feature>
<feature type="compositionally biased region" description="Basic and acidic residues" evidence="1">
    <location>
        <begin position="212"/>
        <end position="239"/>
    </location>
</feature>
<dbReference type="EMBL" id="PDNB01000150">
    <property type="protein sequence ID" value="PGH03236.1"/>
    <property type="molecule type" value="Genomic_DNA"/>
</dbReference>
<accession>A0A2B7X2G5</accession>
<gene>
    <name evidence="2" type="ORF">AJ79_07431</name>
</gene>
<dbReference type="OrthoDB" id="4184908at2759"/>
<dbReference type="AlphaFoldDB" id="A0A2B7X2G5"/>
<feature type="compositionally biased region" description="Basic and acidic residues" evidence="1">
    <location>
        <begin position="332"/>
        <end position="343"/>
    </location>
</feature>
<feature type="region of interest" description="Disordered" evidence="1">
    <location>
        <begin position="185"/>
        <end position="386"/>
    </location>
</feature>
<feature type="compositionally biased region" description="Basic and acidic residues" evidence="1">
    <location>
        <begin position="353"/>
        <end position="372"/>
    </location>
</feature>
<feature type="compositionally biased region" description="Pro residues" evidence="1">
    <location>
        <begin position="253"/>
        <end position="268"/>
    </location>
</feature>
<organism evidence="2 3">
    <name type="scientific">Helicocarpus griseus UAMH5409</name>
    <dbReference type="NCBI Taxonomy" id="1447875"/>
    <lineage>
        <taxon>Eukaryota</taxon>
        <taxon>Fungi</taxon>
        <taxon>Dikarya</taxon>
        <taxon>Ascomycota</taxon>
        <taxon>Pezizomycotina</taxon>
        <taxon>Eurotiomycetes</taxon>
        <taxon>Eurotiomycetidae</taxon>
        <taxon>Onygenales</taxon>
        <taxon>Ajellomycetaceae</taxon>
        <taxon>Helicocarpus</taxon>
    </lineage>
</organism>
<dbReference type="Proteomes" id="UP000223968">
    <property type="component" value="Unassembled WGS sequence"/>
</dbReference>
<evidence type="ECO:0000313" key="3">
    <source>
        <dbReference type="Proteomes" id="UP000223968"/>
    </source>
</evidence>
<protein>
    <submittedName>
        <fullName evidence="2">Uncharacterized protein</fullName>
    </submittedName>
</protein>
<comment type="caution">
    <text evidence="2">The sequence shown here is derived from an EMBL/GenBank/DDBJ whole genome shotgun (WGS) entry which is preliminary data.</text>
</comment>